<dbReference type="PANTHER" id="PTHR43391:SF86">
    <property type="entry name" value="SHORT-CHAIN DEHYDROGENASE_REDUCTASE FAMILY PROTEIN"/>
    <property type="match status" value="1"/>
</dbReference>
<dbReference type="HOGENOM" id="CLU_010194_2_9_1"/>
<reference evidence="4 5" key="1">
    <citation type="journal article" date="2008" name="Nature">
        <title>The Trichoplax genome and the nature of placozoans.</title>
        <authorList>
            <person name="Srivastava M."/>
            <person name="Begovic E."/>
            <person name="Chapman J."/>
            <person name="Putnam N.H."/>
            <person name="Hellsten U."/>
            <person name="Kawashima T."/>
            <person name="Kuo A."/>
            <person name="Mitros T."/>
            <person name="Salamov A."/>
            <person name="Carpenter M.L."/>
            <person name="Signorovitch A.Y."/>
            <person name="Moreno M.A."/>
            <person name="Kamm K."/>
            <person name="Grimwood J."/>
            <person name="Schmutz J."/>
            <person name="Shapiro H."/>
            <person name="Grigoriev I.V."/>
            <person name="Buss L.W."/>
            <person name="Schierwater B."/>
            <person name="Dellaporta S.L."/>
            <person name="Rokhsar D.S."/>
        </authorList>
    </citation>
    <scope>NUCLEOTIDE SEQUENCE [LARGE SCALE GENOMIC DNA]</scope>
    <source>
        <strain evidence="4 5">Grell-BS-1999</strain>
    </source>
</reference>
<evidence type="ECO:0000256" key="3">
    <source>
        <dbReference type="RuleBase" id="RU000363"/>
    </source>
</evidence>
<organism evidence="4 5">
    <name type="scientific">Trichoplax adhaerens</name>
    <name type="common">Trichoplax reptans</name>
    <dbReference type="NCBI Taxonomy" id="10228"/>
    <lineage>
        <taxon>Eukaryota</taxon>
        <taxon>Metazoa</taxon>
        <taxon>Placozoa</taxon>
        <taxon>Uniplacotomia</taxon>
        <taxon>Trichoplacea</taxon>
        <taxon>Trichoplacidae</taxon>
        <taxon>Trichoplax</taxon>
    </lineage>
</organism>
<dbReference type="STRING" id="10228.B3RJC7"/>
<dbReference type="RefSeq" id="XP_002107709.1">
    <property type="nucleotide sequence ID" value="XM_002107673.1"/>
</dbReference>
<dbReference type="CTD" id="6749725"/>
<dbReference type="EMBL" id="DS985241">
    <property type="protein sequence ID" value="EDV28507.1"/>
    <property type="molecule type" value="Genomic_DNA"/>
</dbReference>
<dbReference type="Pfam" id="PF00106">
    <property type="entry name" value="adh_short"/>
    <property type="match status" value="1"/>
</dbReference>
<evidence type="ECO:0000313" key="4">
    <source>
        <dbReference type="EMBL" id="EDV28507.1"/>
    </source>
</evidence>
<protein>
    <recommendedName>
        <fullName evidence="6">Retinol dehydrogenase 8</fullName>
    </recommendedName>
</protein>
<dbReference type="SUPFAM" id="SSF51735">
    <property type="entry name" value="NAD(P)-binding Rossmann-fold domains"/>
    <property type="match status" value="1"/>
</dbReference>
<dbReference type="OrthoDB" id="47007at2759"/>
<accession>B3RJC7</accession>
<evidence type="ECO:0000256" key="2">
    <source>
        <dbReference type="ARBA" id="ARBA00023002"/>
    </source>
</evidence>
<dbReference type="InParanoid" id="B3RJC7"/>
<dbReference type="PRINTS" id="PR00081">
    <property type="entry name" value="GDHRDH"/>
</dbReference>
<evidence type="ECO:0000313" key="5">
    <source>
        <dbReference type="Proteomes" id="UP000009022"/>
    </source>
</evidence>
<dbReference type="InterPro" id="IPR036291">
    <property type="entry name" value="NAD(P)-bd_dom_sf"/>
</dbReference>
<comment type="similarity">
    <text evidence="1 3">Belongs to the short-chain dehydrogenases/reductases (SDR) family.</text>
</comment>
<dbReference type="PhylomeDB" id="B3RJC7"/>
<dbReference type="KEGG" id="tad:TRIADDRAFT_63470"/>
<dbReference type="PROSITE" id="PS00061">
    <property type="entry name" value="ADH_SHORT"/>
    <property type="match status" value="1"/>
</dbReference>
<keyword evidence="2" id="KW-0560">Oxidoreductase</keyword>
<dbReference type="InterPro" id="IPR002347">
    <property type="entry name" value="SDR_fam"/>
</dbReference>
<dbReference type="eggNOG" id="KOG1205">
    <property type="taxonomic scope" value="Eukaryota"/>
</dbReference>
<dbReference type="InterPro" id="IPR020904">
    <property type="entry name" value="Sc_DH/Rdtase_CS"/>
</dbReference>
<dbReference type="GO" id="GO:0005829">
    <property type="term" value="C:cytosol"/>
    <property type="evidence" value="ECO:0000318"/>
    <property type="project" value="GO_Central"/>
</dbReference>
<dbReference type="PANTHER" id="PTHR43391">
    <property type="entry name" value="RETINOL DEHYDROGENASE-RELATED"/>
    <property type="match status" value="1"/>
</dbReference>
<proteinExistence type="inferred from homology"/>
<name>B3RJC7_TRIAD</name>
<evidence type="ECO:0000256" key="1">
    <source>
        <dbReference type="ARBA" id="ARBA00006484"/>
    </source>
</evidence>
<dbReference type="FunCoup" id="B3RJC7">
    <property type="interactions" value="4"/>
</dbReference>
<dbReference type="Proteomes" id="UP000009022">
    <property type="component" value="Unassembled WGS sequence"/>
</dbReference>
<dbReference type="GO" id="GO:0016491">
    <property type="term" value="F:oxidoreductase activity"/>
    <property type="evidence" value="ECO:0000318"/>
    <property type="project" value="GO_Central"/>
</dbReference>
<dbReference type="PRINTS" id="PR00080">
    <property type="entry name" value="SDRFAMILY"/>
</dbReference>
<keyword evidence="5" id="KW-1185">Reference proteome</keyword>
<dbReference type="GeneID" id="6749725"/>
<dbReference type="AlphaFoldDB" id="B3RJC7"/>
<gene>
    <name evidence="4" type="ORF">TRIADDRAFT_63470</name>
</gene>
<dbReference type="Gene3D" id="3.40.50.720">
    <property type="entry name" value="NAD(P)-binding Rossmann-like Domain"/>
    <property type="match status" value="1"/>
</dbReference>
<dbReference type="OMA" id="IMFNDIY"/>
<evidence type="ECO:0008006" key="6">
    <source>
        <dbReference type="Google" id="ProtNLM"/>
    </source>
</evidence>
<sequence>MAKVAIVTGCSSGIGLKSAITLAKDPAYKVYATMRNLAKKATLAEEAGKNLDKSLFIREMDVSSDSSVEKAVKDIIAAEGRVDVVINNAGQGLFHPNETLPMEVAESIMNCNFLGTVRVCKAVLPTMKKQRSGHIINVSSLGGCIAVPFNAVYCASKFAMDGYSEALAPELRRFNVNVSVVCPGPVSTSFVDNVKAMNQEKDLDMFEAEPETKEIIQTVFTTMFNRFSHLGQTPQDIADVIVALMKEEKPRYRVATSEGLTKYIDLKFKDSSGDDIIKLSYDNYVCGKAPTS</sequence>